<dbReference type="GO" id="GO:0001522">
    <property type="term" value="P:pseudouridine synthesis"/>
    <property type="evidence" value="ECO:0007669"/>
    <property type="project" value="InterPro"/>
</dbReference>
<dbReference type="InterPro" id="IPR020103">
    <property type="entry name" value="PsdUridine_synth_cat_dom_sf"/>
</dbReference>
<protein>
    <recommendedName>
        <fullName evidence="5">TRUD domain-containing protein</fullName>
    </recommendedName>
</protein>
<dbReference type="Proteomes" id="UP000816034">
    <property type="component" value="Unassembled WGS sequence"/>
</dbReference>
<dbReference type="RefSeq" id="XP_044545267.1">
    <property type="nucleotide sequence ID" value="XM_044698724.1"/>
</dbReference>
<keyword evidence="3" id="KW-0413">Isomerase</keyword>
<accession>A0AA88GJL7</accession>
<dbReference type="GO" id="GO:0009982">
    <property type="term" value="F:pseudouridine synthase activity"/>
    <property type="evidence" value="ECO:0007669"/>
    <property type="project" value="InterPro"/>
</dbReference>
<dbReference type="InterPro" id="IPR011760">
    <property type="entry name" value="PsdUridine_synth_TruD_insert"/>
</dbReference>
<feature type="compositionally biased region" description="Polar residues" evidence="4">
    <location>
        <begin position="387"/>
        <end position="409"/>
    </location>
</feature>
<feature type="compositionally biased region" description="Low complexity" evidence="4">
    <location>
        <begin position="736"/>
        <end position="777"/>
    </location>
</feature>
<dbReference type="InterPro" id="IPR020119">
    <property type="entry name" value="PsdUridine_synth_TruD_CS"/>
</dbReference>
<dbReference type="GO" id="GO:0003723">
    <property type="term" value="F:RNA binding"/>
    <property type="evidence" value="ECO:0007669"/>
    <property type="project" value="InterPro"/>
</dbReference>
<dbReference type="EMBL" id="PYSW02000035">
    <property type="protein sequence ID" value="KAG2378005.1"/>
    <property type="molecule type" value="Genomic_DNA"/>
</dbReference>
<comment type="similarity">
    <text evidence="1">Belongs to the pseudouridine synthase TruD family.</text>
</comment>
<evidence type="ECO:0000259" key="5">
    <source>
        <dbReference type="PROSITE" id="PS50984"/>
    </source>
</evidence>
<dbReference type="SUPFAM" id="SSF55120">
    <property type="entry name" value="Pseudouridine synthase"/>
    <property type="match status" value="1"/>
</dbReference>
<dbReference type="GeneID" id="68101081"/>
<dbReference type="GO" id="GO:0008033">
    <property type="term" value="P:tRNA processing"/>
    <property type="evidence" value="ECO:0007669"/>
    <property type="project" value="UniProtKB-KW"/>
</dbReference>
<organism evidence="6 7">
    <name type="scientific">Naegleria lovaniensis</name>
    <name type="common">Amoeba</name>
    <dbReference type="NCBI Taxonomy" id="51637"/>
    <lineage>
        <taxon>Eukaryota</taxon>
        <taxon>Discoba</taxon>
        <taxon>Heterolobosea</taxon>
        <taxon>Tetramitia</taxon>
        <taxon>Eutetramitia</taxon>
        <taxon>Vahlkampfiidae</taxon>
        <taxon>Naegleria</taxon>
    </lineage>
</organism>
<evidence type="ECO:0000256" key="1">
    <source>
        <dbReference type="ARBA" id="ARBA00007953"/>
    </source>
</evidence>
<sequence>MKRQIEEASSSNRRTAVEEDHSKKVKLDHEDSSSSEKQQHVLVDKNPLSPFSEEESSVGVSKYVDIAIHPNLDLTLPPFTGIMKQKYSDFIVHEIDRNGKVIYLTDTNIPDHIKDKRSKDLSLTEEEKKENELKGIEELKKIFTHSETTSSFEAFLASQNETEKKLEEIAKQRKKIEESDVPTLLIKENDKTVRSNIHKIISTYFSHALVSDTLTKDNEQHIRLRYQFHSFTLQTLFLNNQNNSKSKKRQKRKGAKKNETPSLATGESYFDPRQFAWPKDRPSYIQFVLYKENSETTEILGEIGRILKLKQKNFQIAGTKDKRGITTQLVTGYQISAEKLSQVNHRFKHKVVRVGNFEYVENPLRLGDLSGNRFTLVLRDLKFPEMTSSQQQNMNEQPSTNLDTSIMNDPSTPTTDSSTSHSKDSLTSLKTTIVDSTIRSQKSIEEIFKERIDQLNRYGFINYFGMQRFGITYNSVKNIYHSDCPTYLLGQHLLKCDWKELARCIFYSSTQSSKDKRSNQTLQDFLDGKITSRECYDALPRSRNHTEKIMLCSYMKTHDRDHLTAIQALPLNLLSMYIHSYQSYVYNHMVSCRIEKYGLQVVCGDLVISRHDVLRGGFDTKLTFESPIVRIESEEQAQRYSIDDVVMTIPGIDIQYPSTEFVNKQTYMDFMKQHGGIQEEDFKIHVSQFKTYGAYRFMIQKAQNIEYEFREYSEQDEKTCRRLVETDYDKLKVLKSGGSSSASSSGSGSSSSNTSSSSSSGSASGSNTSSNSISNNNNEMKKMKKAAILSFSLDSSTYATMFIRELLRLPSVIDWKWIAGETTSQQHHDSKTRKYSNSMMVDEENDDEEENEASSSTTFMEGNDDEVLGAIREEDVLFEAGAMGGDEF</sequence>
<reference evidence="6 7" key="1">
    <citation type="journal article" date="2018" name="BMC Genomics">
        <title>The genome of Naegleria lovaniensis, the basis for a comparative approach to unravel pathogenicity factors of the human pathogenic amoeba N. fowleri.</title>
        <authorList>
            <person name="Liechti N."/>
            <person name="Schurch N."/>
            <person name="Bruggmann R."/>
            <person name="Wittwer M."/>
        </authorList>
    </citation>
    <scope>NUCLEOTIDE SEQUENCE [LARGE SCALE GENOMIC DNA]</scope>
    <source>
        <strain evidence="6 7">ATCC 30569</strain>
    </source>
</reference>
<dbReference type="PIRSF" id="PIRSF037016">
    <property type="entry name" value="Pseudouridin_synth_euk_prd"/>
    <property type="match status" value="1"/>
</dbReference>
<dbReference type="Pfam" id="PF01142">
    <property type="entry name" value="TruD"/>
    <property type="match status" value="2"/>
</dbReference>
<keyword evidence="2" id="KW-0819">tRNA processing</keyword>
<feature type="compositionally biased region" description="Basic and acidic residues" evidence="4">
    <location>
        <begin position="15"/>
        <end position="43"/>
    </location>
</feature>
<dbReference type="InterPro" id="IPR001656">
    <property type="entry name" value="PsdUridine_synth_TruD"/>
</dbReference>
<name>A0AA88GJL7_NAELO</name>
<dbReference type="PROSITE" id="PS50984">
    <property type="entry name" value="TRUD"/>
    <property type="match status" value="1"/>
</dbReference>
<feature type="compositionally biased region" description="Low complexity" evidence="4">
    <location>
        <begin position="410"/>
        <end position="424"/>
    </location>
</feature>
<dbReference type="Gene3D" id="3.30.2350.20">
    <property type="entry name" value="TruD, catalytic domain"/>
    <property type="match status" value="2"/>
</dbReference>
<proteinExistence type="inferred from homology"/>
<dbReference type="CDD" id="cd02576">
    <property type="entry name" value="PseudoU_synth_ScPUS7"/>
    <property type="match status" value="1"/>
</dbReference>
<feature type="compositionally biased region" description="Acidic residues" evidence="4">
    <location>
        <begin position="841"/>
        <end position="852"/>
    </location>
</feature>
<dbReference type="PANTHER" id="PTHR13326:SF21">
    <property type="entry name" value="PSEUDOURIDYLATE SYNTHASE PUS7L"/>
    <property type="match status" value="1"/>
</dbReference>
<feature type="domain" description="TRUD" evidence="5">
    <location>
        <begin position="459"/>
        <end position="701"/>
    </location>
</feature>
<evidence type="ECO:0000313" key="7">
    <source>
        <dbReference type="Proteomes" id="UP000816034"/>
    </source>
</evidence>
<dbReference type="PROSITE" id="PS01268">
    <property type="entry name" value="UPF0024"/>
    <property type="match status" value="1"/>
</dbReference>
<feature type="region of interest" description="Disordered" evidence="4">
    <location>
        <begin position="735"/>
        <end position="777"/>
    </location>
</feature>
<evidence type="ECO:0000256" key="3">
    <source>
        <dbReference type="ARBA" id="ARBA00023235"/>
    </source>
</evidence>
<dbReference type="AlphaFoldDB" id="A0AA88GJL7"/>
<feature type="region of interest" description="Disordered" evidence="4">
    <location>
        <begin position="822"/>
        <end position="865"/>
    </location>
</feature>
<feature type="compositionally biased region" description="Basic residues" evidence="4">
    <location>
        <begin position="245"/>
        <end position="255"/>
    </location>
</feature>
<evidence type="ECO:0000256" key="4">
    <source>
        <dbReference type="SAM" id="MobiDB-lite"/>
    </source>
</evidence>
<feature type="region of interest" description="Disordered" evidence="4">
    <location>
        <begin position="1"/>
        <end position="50"/>
    </location>
</feature>
<dbReference type="GO" id="GO:0005634">
    <property type="term" value="C:nucleus"/>
    <property type="evidence" value="ECO:0007669"/>
    <property type="project" value="TreeGrafter"/>
</dbReference>
<gene>
    <name evidence="6" type="ORF">C9374_008627</name>
</gene>
<evidence type="ECO:0000313" key="6">
    <source>
        <dbReference type="EMBL" id="KAG2378005.1"/>
    </source>
</evidence>
<feature type="region of interest" description="Disordered" evidence="4">
    <location>
        <begin position="242"/>
        <end position="267"/>
    </location>
</feature>
<dbReference type="InterPro" id="IPR042214">
    <property type="entry name" value="TruD_catalytic"/>
</dbReference>
<comment type="caution">
    <text evidence="6">The sequence shown here is derived from an EMBL/GenBank/DDBJ whole genome shotgun (WGS) entry which is preliminary data.</text>
</comment>
<feature type="region of interest" description="Disordered" evidence="4">
    <location>
        <begin position="387"/>
        <end position="424"/>
    </location>
</feature>
<dbReference type="PANTHER" id="PTHR13326">
    <property type="entry name" value="TRNA PSEUDOURIDINE SYNTHASE D"/>
    <property type="match status" value="1"/>
</dbReference>
<keyword evidence="7" id="KW-1185">Reference proteome</keyword>
<evidence type="ECO:0000256" key="2">
    <source>
        <dbReference type="ARBA" id="ARBA00022694"/>
    </source>
</evidence>